<organism evidence="1 2">
    <name type="scientific">Desulfofundulus australicus DSM 11792</name>
    <dbReference type="NCBI Taxonomy" id="1121425"/>
    <lineage>
        <taxon>Bacteria</taxon>
        <taxon>Bacillati</taxon>
        <taxon>Bacillota</taxon>
        <taxon>Clostridia</taxon>
        <taxon>Eubacteriales</taxon>
        <taxon>Peptococcaceae</taxon>
        <taxon>Desulfofundulus</taxon>
    </lineage>
</organism>
<proteinExistence type="predicted"/>
<sequence>MSCARVPGTKFTNALAVGLPRQLFRRGFGGWGVLQELDRFTIMGVVCVGVGVKKAGIHKNLPQHITSCKELHPNFRWSSL</sequence>
<evidence type="ECO:0000313" key="1">
    <source>
        <dbReference type="EMBL" id="SHF22577.1"/>
    </source>
</evidence>
<keyword evidence="2" id="KW-1185">Reference proteome</keyword>
<gene>
    <name evidence="1" type="ORF">SAMN02745218_01740</name>
</gene>
<dbReference type="EMBL" id="FQUW01000018">
    <property type="protein sequence ID" value="SHF22577.1"/>
    <property type="molecule type" value="Genomic_DNA"/>
</dbReference>
<evidence type="ECO:0000313" key="2">
    <source>
        <dbReference type="Proteomes" id="UP000184196"/>
    </source>
</evidence>
<dbReference type="Proteomes" id="UP000184196">
    <property type="component" value="Unassembled WGS sequence"/>
</dbReference>
<reference evidence="2" key="1">
    <citation type="submission" date="2016-11" db="EMBL/GenBank/DDBJ databases">
        <authorList>
            <person name="Varghese N."/>
            <person name="Submissions S."/>
        </authorList>
    </citation>
    <scope>NUCLEOTIDE SEQUENCE [LARGE SCALE GENOMIC DNA]</scope>
    <source>
        <strain evidence="2">DSM 11792</strain>
    </source>
</reference>
<protein>
    <submittedName>
        <fullName evidence="1">Uncharacterized protein</fullName>
    </submittedName>
</protein>
<name>A0A1M4ZXJ9_9FIRM</name>
<accession>A0A1M4ZXJ9</accession>
<dbReference type="AlphaFoldDB" id="A0A1M4ZXJ9"/>